<reference evidence="1 2" key="2">
    <citation type="journal article" date="2022" name="Mol. Ecol. Resour.">
        <title>The genomes of chicory, endive, great burdock and yacon provide insights into Asteraceae paleo-polyploidization history and plant inulin production.</title>
        <authorList>
            <person name="Fan W."/>
            <person name="Wang S."/>
            <person name="Wang H."/>
            <person name="Wang A."/>
            <person name="Jiang F."/>
            <person name="Liu H."/>
            <person name="Zhao H."/>
            <person name="Xu D."/>
            <person name="Zhang Y."/>
        </authorList>
    </citation>
    <scope>NUCLEOTIDE SEQUENCE [LARGE SCALE GENOMIC DNA]</scope>
    <source>
        <strain evidence="2">cv. Yunnan</strain>
        <tissue evidence="1">Leaves</tissue>
    </source>
</reference>
<gene>
    <name evidence="1" type="ORF">L1987_07085</name>
</gene>
<keyword evidence="2" id="KW-1185">Reference proteome</keyword>
<evidence type="ECO:0000313" key="2">
    <source>
        <dbReference type="Proteomes" id="UP001056120"/>
    </source>
</evidence>
<comment type="caution">
    <text evidence="1">The sequence shown here is derived from an EMBL/GenBank/DDBJ whole genome shotgun (WGS) entry which is preliminary data.</text>
</comment>
<reference evidence="2" key="1">
    <citation type="journal article" date="2022" name="Mol. Ecol. Resour.">
        <title>The genomes of chicory, endive, great burdock and yacon provide insights into Asteraceae palaeo-polyploidization history and plant inulin production.</title>
        <authorList>
            <person name="Fan W."/>
            <person name="Wang S."/>
            <person name="Wang H."/>
            <person name="Wang A."/>
            <person name="Jiang F."/>
            <person name="Liu H."/>
            <person name="Zhao H."/>
            <person name="Xu D."/>
            <person name="Zhang Y."/>
        </authorList>
    </citation>
    <scope>NUCLEOTIDE SEQUENCE [LARGE SCALE GENOMIC DNA]</scope>
    <source>
        <strain evidence="2">cv. Yunnan</strain>
    </source>
</reference>
<accession>A0ACB9K040</accession>
<name>A0ACB9K040_9ASTR</name>
<dbReference type="Proteomes" id="UP001056120">
    <property type="component" value="Linkage Group LG02"/>
</dbReference>
<proteinExistence type="predicted"/>
<sequence>MQSSWDEELPDCRYEHKQPSLIKPSSHTPNHMLYLSNLDDQKFLRFSIKYLYLFQKSVPINLLKHSLSRVLVDYYPLAGRLKNLQSHHEHHDDDYDDDGDDDGDDDDKLQVDCNGEGAVFAEAFMDLSAQEFLQISNKPCKSWRKLLFRVDAPTFVDTPPLVVQVTKLRCGGMILCTAINHCLCDGIGTSQFLQAWAYLTTKPNGSVPITPFHSRHVFKPRSPSSLLPSVHPAFTKTVYNPTIGDCLSLNLYLQSQPLVPASLTYTASNILCLKSQCVPSLKSTTFEVLASHTWRSWAKSLDLQPLLEVKLLFSMNIRNNVIPEIPKGYYANGFVLACAKTTVNELVDGNLHHVVKLVQEAKSSLTDNRISEIIALLEDKNVKTDLTTSLVISQWSRLGLESLDFGEGTPLHMGPLTSDIYCLFLPVVGDSNDIRVLLSLPKSVISKFEYYMNKFLDSSNVVANTNGEFV</sequence>
<dbReference type="EMBL" id="CM042019">
    <property type="protein sequence ID" value="KAI3825593.1"/>
    <property type="molecule type" value="Genomic_DNA"/>
</dbReference>
<protein>
    <submittedName>
        <fullName evidence="1">Uncharacterized protein</fullName>
    </submittedName>
</protein>
<organism evidence="1 2">
    <name type="scientific">Smallanthus sonchifolius</name>
    <dbReference type="NCBI Taxonomy" id="185202"/>
    <lineage>
        <taxon>Eukaryota</taxon>
        <taxon>Viridiplantae</taxon>
        <taxon>Streptophyta</taxon>
        <taxon>Embryophyta</taxon>
        <taxon>Tracheophyta</taxon>
        <taxon>Spermatophyta</taxon>
        <taxon>Magnoliopsida</taxon>
        <taxon>eudicotyledons</taxon>
        <taxon>Gunneridae</taxon>
        <taxon>Pentapetalae</taxon>
        <taxon>asterids</taxon>
        <taxon>campanulids</taxon>
        <taxon>Asterales</taxon>
        <taxon>Asteraceae</taxon>
        <taxon>Asteroideae</taxon>
        <taxon>Heliantheae alliance</taxon>
        <taxon>Millerieae</taxon>
        <taxon>Smallanthus</taxon>
    </lineage>
</organism>
<evidence type="ECO:0000313" key="1">
    <source>
        <dbReference type="EMBL" id="KAI3825593.1"/>
    </source>
</evidence>